<gene>
    <name evidence="3" type="ORF">CNX65_28420</name>
</gene>
<reference evidence="3" key="1">
    <citation type="submission" date="2017-09" db="EMBL/GenBank/DDBJ databases">
        <title>Complete Genome Sequence of ansamitocin-producing Bacterium Actinosynnema pretiosum X47.</title>
        <authorList>
            <person name="Cao G."/>
            <person name="Zong G."/>
            <person name="Zhong C."/>
            <person name="Fu J."/>
        </authorList>
    </citation>
    <scope>NUCLEOTIDE SEQUENCE [LARGE SCALE GENOMIC DNA]</scope>
    <source>
        <strain evidence="3">X47</strain>
    </source>
</reference>
<organism evidence="3 4">
    <name type="scientific">Actinosynnema pretiosum</name>
    <dbReference type="NCBI Taxonomy" id="42197"/>
    <lineage>
        <taxon>Bacteria</taxon>
        <taxon>Bacillati</taxon>
        <taxon>Actinomycetota</taxon>
        <taxon>Actinomycetes</taxon>
        <taxon>Pseudonocardiales</taxon>
        <taxon>Pseudonocardiaceae</taxon>
        <taxon>Actinosynnema</taxon>
    </lineage>
</organism>
<accession>A0A290ZCJ1</accession>
<name>A0A290ZCJ1_9PSEU</name>
<evidence type="ECO:0000313" key="4">
    <source>
        <dbReference type="Proteomes" id="UP000218505"/>
    </source>
</evidence>
<evidence type="ECO:0000259" key="2">
    <source>
        <dbReference type="Pfam" id="PF02464"/>
    </source>
</evidence>
<proteinExistence type="predicted"/>
<dbReference type="EMBL" id="CP023445">
    <property type="protein sequence ID" value="ATE56728.1"/>
    <property type="molecule type" value="Genomic_DNA"/>
</dbReference>
<sequence length="203" mass="19555">MSAGVAGDATGADPTPEGDAAAGSRSGAVSTGRVLAEGVPDPLAVEVVGLLRARGETVATAESLTAGAVGALLAGVPGASAVLRGGLIVYATELKHSLAGVSAELLAEHGAVHPDVAAQLATGARDRCGATWGLGLTGVAGPGPQDGVPPGVVHIGVAGVSPVGGPSVEVSSVTLSGDRHRVRVASVITALELLRARLLVPVG</sequence>
<dbReference type="Gene3D" id="3.90.950.20">
    <property type="entry name" value="CinA-like"/>
    <property type="match status" value="1"/>
</dbReference>
<dbReference type="InterPro" id="IPR008136">
    <property type="entry name" value="CinA_C"/>
</dbReference>
<dbReference type="Pfam" id="PF02464">
    <property type="entry name" value="CinA"/>
    <property type="match status" value="1"/>
</dbReference>
<feature type="region of interest" description="Disordered" evidence="1">
    <location>
        <begin position="1"/>
        <end position="26"/>
    </location>
</feature>
<keyword evidence="4" id="KW-1185">Reference proteome</keyword>
<dbReference type="NCBIfam" id="TIGR00199">
    <property type="entry name" value="PncC_domain"/>
    <property type="match status" value="1"/>
</dbReference>
<evidence type="ECO:0000256" key="1">
    <source>
        <dbReference type="SAM" id="MobiDB-lite"/>
    </source>
</evidence>
<dbReference type="SUPFAM" id="SSF142433">
    <property type="entry name" value="CinA-like"/>
    <property type="match status" value="1"/>
</dbReference>
<dbReference type="RefSeq" id="WP_096496490.1">
    <property type="nucleotide sequence ID" value="NZ_CP023445.1"/>
</dbReference>
<evidence type="ECO:0000313" key="3">
    <source>
        <dbReference type="EMBL" id="ATE56728.1"/>
    </source>
</evidence>
<protein>
    <submittedName>
        <fullName evidence="3">Competence protein</fullName>
    </submittedName>
</protein>
<dbReference type="InterPro" id="IPR036653">
    <property type="entry name" value="CinA-like_C"/>
</dbReference>
<feature type="domain" description="CinA C-terminal" evidence="2">
    <location>
        <begin position="42"/>
        <end position="197"/>
    </location>
</feature>
<dbReference type="Proteomes" id="UP000218505">
    <property type="component" value="Chromosome"/>
</dbReference>
<dbReference type="KEGG" id="apre:CNX65_28420"/>
<dbReference type="AlphaFoldDB" id="A0A290ZCJ1"/>